<name>A0ACC0EI25_9BASI</name>
<reference evidence="1 2" key="3">
    <citation type="journal article" date="2022" name="Microbiol. Spectr.">
        <title>Folding features and dynamics of 3D genome architecture in plant fungal pathogens.</title>
        <authorList>
            <person name="Xia C."/>
        </authorList>
    </citation>
    <scope>NUCLEOTIDE SEQUENCE [LARGE SCALE GENOMIC DNA]</scope>
    <source>
        <strain evidence="1 2">93-210</strain>
    </source>
</reference>
<reference evidence="2" key="1">
    <citation type="journal article" date="2018" name="BMC Genomics">
        <title>Genomic insights into host adaptation between the wheat stripe rust pathogen (Puccinia striiformis f. sp. tritici) and the barley stripe rust pathogen (Puccinia striiformis f. sp. hordei).</title>
        <authorList>
            <person name="Xia C."/>
            <person name="Wang M."/>
            <person name="Yin C."/>
            <person name="Cornejo O.E."/>
            <person name="Hulbert S.H."/>
            <person name="Chen X."/>
        </authorList>
    </citation>
    <scope>NUCLEOTIDE SEQUENCE [LARGE SCALE GENOMIC DNA]</scope>
    <source>
        <strain evidence="2">93-210</strain>
    </source>
</reference>
<evidence type="ECO:0000313" key="2">
    <source>
        <dbReference type="Proteomes" id="UP001060170"/>
    </source>
</evidence>
<protein>
    <submittedName>
        <fullName evidence="1">Uncharacterized protein</fullName>
    </submittedName>
</protein>
<keyword evidence="2" id="KW-1185">Reference proteome</keyword>
<dbReference type="Proteomes" id="UP001060170">
    <property type="component" value="Chromosome 6"/>
</dbReference>
<dbReference type="EMBL" id="CM045870">
    <property type="protein sequence ID" value="KAI7954119.1"/>
    <property type="molecule type" value="Genomic_DNA"/>
</dbReference>
<reference evidence="2" key="2">
    <citation type="journal article" date="2018" name="Mol. Plant Microbe Interact.">
        <title>Genome sequence resources for the wheat stripe rust pathogen (Puccinia striiformis f. sp. tritici) and the barley stripe rust pathogen (Puccinia striiformis f. sp. hordei).</title>
        <authorList>
            <person name="Xia C."/>
            <person name="Wang M."/>
            <person name="Yin C."/>
            <person name="Cornejo O.E."/>
            <person name="Hulbert S.H."/>
            <person name="Chen X."/>
        </authorList>
    </citation>
    <scope>NUCLEOTIDE SEQUENCE [LARGE SCALE GENOMIC DNA]</scope>
    <source>
        <strain evidence="2">93-210</strain>
    </source>
</reference>
<proteinExistence type="predicted"/>
<accession>A0ACC0EI25</accession>
<feature type="non-terminal residue" evidence="1">
    <location>
        <position position="1"/>
    </location>
</feature>
<evidence type="ECO:0000313" key="1">
    <source>
        <dbReference type="EMBL" id="KAI7954119.1"/>
    </source>
</evidence>
<comment type="caution">
    <text evidence="1">The sequence shown here is derived from an EMBL/GenBank/DDBJ whole genome shotgun (WGS) entry which is preliminary data.</text>
</comment>
<sequence length="460" mass="50720">YLFGEPQNFGAHESLIKVQVSEDRDLAALNYPLGTITFHKNSWLPPQDNGDSTHQLLCCLWSAIQLAQSFEFQQFIKNYQDRIIKTKLEILVACIAAENLTVLDVFCCEMSHPSRRVGGVLSQRYPPVSPSDTDSSPIGTERDPTPDPLLPMDPELLPSDLPHSPVRPSIPEGNASVTRHQPDFPERTASTTQLLIERIHAIFDSWERAADSRTHNQSANTPSTPSASTQVQPPIAGSSEPASSAGLPPLAPNPVLRPKRHNPIIDLGGFSHATPFVLKTVRRAQLFRKRFRPSGSSPESNFLEWTSKVGSVFNGLSLLKTFNRGKPRDAAGKFIAAEPDFNASALAILAPLIHSSLVSTVTANGGDKDSVVLRENTDFVWIKANLFCAYGNIEAIVIDPTKLASTILKYCDAMAELKSLRCTPYKRQTAHSILKKILPSLIGLDLKFNHQHQLNFNRCH</sequence>
<gene>
    <name evidence="1" type="ORF">MJO28_006666</name>
</gene>
<organism evidence="1 2">
    <name type="scientific">Puccinia striiformis f. sp. tritici</name>
    <dbReference type="NCBI Taxonomy" id="168172"/>
    <lineage>
        <taxon>Eukaryota</taxon>
        <taxon>Fungi</taxon>
        <taxon>Dikarya</taxon>
        <taxon>Basidiomycota</taxon>
        <taxon>Pucciniomycotina</taxon>
        <taxon>Pucciniomycetes</taxon>
        <taxon>Pucciniales</taxon>
        <taxon>Pucciniaceae</taxon>
        <taxon>Puccinia</taxon>
    </lineage>
</organism>